<sequence length="598" mass="62222">MATGAAGAIVLGAGAALLLCGAALPPAGAQFIVTDGAGATCPTNRLFLSVTDTGSAQRLAALGGIYTGDDTQYRHELGRAVLRSYGAAADSNRSWYVSAAGQPSEPAPGPVVADDAASPRGLLRAPALTGAGWQLWADGGWRSAGAVRLRCVTAAWRCPAGRLHVSGLPFGRGAPAALRGSLVGAAESAFPREPVVDDDPAMTVSVPLEPDSDLLLGTFLRTAAVHMNRPVYRKAGDAQETFLYFDRVEAAGGAAPVPLWLIGPPPDRVRLDSSRLLAVVDSADAPEQVTGRWQYLAHGRQTDALLNVTCEHGRTPAGPSGGADCRFEMPGACGYVATAGRLRQRPAEGHAAGRWYAELTGAEDGRAELRSPPLQVATDSCLSLFYRMRTDSFFSCAFSLEAKGERYRLLTMSSAARDWTRLQRNITSGRYRLRVSAGPLAAADQLHLDSVRVSAGPCGAHHTRSPCHRQPCRHGGTCLPTGADTYTCVCGGGQQGRDCASAPSCGPPPPVEHGAVRLADGALDALPMARYRCAPGYGLPAPLVRSVATCLAGQWRGVPHCRPSSAGPGSARLGPARVGGGATLLAALMALGAAWRQM</sequence>
<evidence type="ECO:0000313" key="8">
    <source>
        <dbReference type="Proteomes" id="UP000440578"/>
    </source>
</evidence>
<protein>
    <submittedName>
        <fullName evidence="7">Sushi, nidogen and EGF-like domain-containing protein 1</fullName>
    </submittedName>
</protein>
<dbReference type="PROSITE" id="PS00022">
    <property type="entry name" value="EGF_1"/>
    <property type="match status" value="1"/>
</dbReference>
<evidence type="ECO:0000313" key="7">
    <source>
        <dbReference type="EMBL" id="KAF0293869.1"/>
    </source>
</evidence>
<dbReference type="SUPFAM" id="SSF57196">
    <property type="entry name" value="EGF/Laminin"/>
    <property type="match status" value="1"/>
</dbReference>
<dbReference type="InterPro" id="IPR035976">
    <property type="entry name" value="Sushi/SCR/CCP_sf"/>
</dbReference>
<evidence type="ECO:0000259" key="6">
    <source>
        <dbReference type="PROSITE" id="PS50923"/>
    </source>
</evidence>
<evidence type="ECO:0000259" key="5">
    <source>
        <dbReference type="PROSITE" id="PS50026"/>
    </source>
</evidence>
<keyword evidence="3" id="KW-0768">Sushi</keyword>
<dbReference type="PROSITE" id="PS50923">
    <property type="entry name" value="SUSHI"/>
    <property type="match status" value="1"/>
</dbReference>
<evidence type="ECO:0000256" key="3">
    <source>
        <dbReference type="PROSITE-ProRule" id="PRU00302"/>
    </source>
</evidence>
<dbReference type="EMBL" id="VIIS01001717">
    <property type="protein sequence ID" value="KAF0293869.1"/>
    <property type="molecule type" value="Genomic_DNA"/>
</dbReference>
<feature type="domain" description="EGF-like" evidence="5">
    <location>
        <begin position="463"/>
        <end position="500"/>
    </location>
</feature>
<comment type="caution">
    <text evidence="2">Lacks conserved residue(s) required for the propagation of feature annotation.</text>
</comment>
<dbReference type="InterPro" id="IPR013320">
    <property type="entry name" value="ConA-like_dom_sf"/>
</dbReference>
<dbReference type="SUPFAM" id="SSF57535">
    <property type="entry name" value="Complement control module/SCR domain"/>
    <property type="match status" value="1"/>
</dbReference>
<dbReference type="InterPro" id="IPR000742">
    <property type="entry name" value="EGF"/>
</dbReference>
<keyword evidence="1 2" id="KW-1015">Disulfide bond</keyword>
<organism evidence="7 8">
    <name type="scientific">Amphibalanus amphitrite</name>
    <name type="common">Striped barnacle</name>
    <name type="synonym">Balanus amphitrite</name>
    <dbReference type="NCBI Taxonomy" id="1232801"/>
    <lineage>
        <taxon>Eukaryota</taxon>
        <taxon>Metazoa</taxon>
        <taxon>Ecdysozoa</taxon>
        <taxon>Arthropoda</taxon>
        <taxon>Crustacea</taxon>
        <taxon>Multicrustacea</taxon>
        <taxon>Cirripedia</taxon>
        <taxon>Thoracica</taxon>
        <taxon>Thoracicalcarea</taxon>
        <taxon>Balanomorpha</taxon>
        <taxon>Balanoidea</taxon>
        <taxon>Balanidae</taxon>
        <taxon>Amphibalaninae</taxon>
        <taxon>Amphibalanus</taxon>
    </lineage>
</organism>
<comment type="caution">
    <text evidence="7">The sequence shown here is derived from an EMBL/GenBank/DDBJ whole genome shotgun (WGS) entry which is preliminary data.</text>
</comment>
<feature type="disulfide bond" evidence="2">
    <location>
        <begin position="490"/>
        <end position="499"/>
    </location>
</feature>
<feature type="signal peptide" evidence="4">
    <location>
        <begin position="1"/>
        <end position="29"/>
    </location>
</feature>
<dbReference type="Gene3D" id="2.10.25.10">
    <property type="entry name" value="Laminin"/>
    <property type="match status" value="1"/>
</dbReference>
<dbReference type="Gene3D" id="2.10.70.10">
    <property type="entry name" value="Complement Module, domain 1"/>
    <property type="match status" value="1"/>
</dbReference>
<accession>A0A6A4VLG0</accession>
<evidence type="ECO:0000256" key="1">
    <source>
        <dbReference type="ARBA" id="ARBA00023157"/>
    </source>
</evidence>
<keyword evidence="8" id="KW-1185">Reference proteome</keyword>
<feature type="chain" id="PRO_5025570766" evidence="4">
    <location>
        <begin position="30"/>
        <end position="598"/>
    </location>
</feature>
<dbReference type="CDD" id="cd00054">
    <property type="entry name" value="EGF_CA"/>
    <property type="match status" value="1"/>
</dbReference>
<gene>
    <name evidence="7" type="primary">SNED1_0</name>
    <name evidence="7" type="ORF">FJT64_008426</name>
</gene>
<keyword evidence="2" id="KW-0245">EGF-like domain</keyword>
<feature type="domain" description="Sushi" evidence="6">
    <location>
        <begin position="503"/>
        <end position="563"/>
    </location>
</feature>
<dbReference type="CDD" id="cd00033">
    <property type="entry name" value="CCP"/>
    <property type="match status" value="1"/>
</dbReference>
<dbReference type="PROSITE" id="PS50026">
    <property type="entry name" value="EGF_3"/>
    <property type="match status" value="1"/>
</dbReference>
<dbReference type="Pfam" id="PF00084">
    <property type="entry name" value="Sushi"/>
    <property type="match status" value="1"/>
</dbReference>
<dbReference type="Proteomes" id="UP000440578">
    <property type="component" value="Unassembled WGS sequence"/>
</dbReference>
<dbReference type="InterPro" id="IPR000436">
    <property type="entry name" value="Sushi_SCR_CCP_dom"/>
</dbReference>
<keyword evidence="4" id="KW-0732">Signal</keyword>
<proteinExistence type="predicted"/>
<reference evidence="7 8" key="1">
    <citation type="submission" date="2019-07" db="EMBL/GenBank/DDBJ databases">
        <title>Draft genome assembly of a fouling barnacle, Amphibalanus amphitrite (Darwin, 1854): The first reference genome for Thecostraca.</title>
        <authorList>
            <person name="Kim W."/>
        </authorList>
    </citation>
    <scope>NUCLEOTIDE SEQUENCE [LARGE SCALE GENOMIC DNA]</scope>
    <source>
        <strain evidence="7">SNU_AA5</strain>
        <tissue evidence="7">Soma without cirri and trophi</tissue>
    </source>
</reference>
<evidence type="ECO:0000256" key="4">
    <source>
        <dbReference type="SAM" id="SignalP"/>
    </source>
</evidence>
<dbReference type="SMART" id="SM00032">
    <property type="entry name" value="CCP"/>
    <property type="match status" value="1"/>
</dbReference>
<dbReference type="AlphaFoldDB" id="A0A6A4VLG0"/>
<dbReference type="SUPFAM" id="SSF49899">
    <property type="entry name" value="Concanavalin A-like lectins/glucanases"/>
    <property type="match status" value="1"/>
</dbReference>
<dbReference type="Gene3D" id="2.60.120.200">
    <property type="match status" value="1"/>
</dbReference>
<evidence type="ECO:0000256" key="2">
    <source>
        <dbReference type="PROSITE-ProRule" id="PRU00076"/>
    </source>
</evidence>
<name>A0A6A4VLG0_AMPAM</name>